<dbReference type="AlphaFoldDB" id="A0A1I3DH80"/>
<protein>
    <submittedName>
        <fullName evidence="6">Transcriptional regulator, LysR family</fullName>
    </submittedName>
</protein>
<accession>A0A1I3DH80</accession>
<dbReference type="InterPro" id="IPR050950">
    <property type="entry name" value="HTH-type_LysR_regulators"/>
</dbReference>
<organism evidence="6 7">
    <name type="scientific">Selenomonas ruminantium</name>
    <dbReference type="NCBI Taxonomy" id="971"/>
    <lineage>
        <taxon>Bacteria</taxon>
        <taxon>Bacillati</taxon>
        <taxon>Bacillota</taxon>
        <taxon>Negativicutes</taxon>
        <taxon>Selenomonadales</taxon>
        <taxon>Selenomonadaceae</taxon>
        <taxon>Selenomonas</taxon>
    </lineage>
</organism>
<name>A0A1I3DH80_SELRU</name>
<evidence type="ECO:0000256" key="3">
    <source>
        <dbReference type="ARBA" id="ARBA00023125"/>
    </source>
</evidence>
<dbReference type="InterPro" id="IPR000847">
    <property type="entry name" value="LysR_HTH_N"/>
</dbReference>
<evidence type="ECO:0000313" key="7">
    <source>
        <dbReference type="Proteomes" id="UP000183639"/>
    </source>
</evidence>
<dbReference type="PANTHER" id="PTHR30419">
    <property type="entry name" value="HTH-TYPE TRANSCRIPTIONAL REGULATOR YBHD"/>
    <property type="match status" value="1"/>
</dbReference>
<proteinExistence type="inferred from homology"/>
<dbReference type="Gene3D" id="3.40.190.290">
    <property type="match status" value="1"/>
</dbReference>
<evidence type="ECO:0000259" key="5">
    <source>
        <dbReference type="PROSITE" id="PS50931"/>
    </source>
</evidence>
<dbReference type="OrthoDB" id="9803714at2"/>
<keyword evidence="4" id="KW-0804">Transcription</keyword>
<dbReference type="PANTHER" id="PTHR30419:SF8">
    <property type="entry name" value="NITROGEN ASSIMILATION TRANSCRIPTIONAL ACTIVATOR-RELATED"/>
    <property type="match status" value="1"/>
</dbReference>
<keyword evidence="3" id="KW-0238">DNA-binding</keyword>
<dbReference type="PROSITE" id="PS50931">
    <property type="entry name" value="HTH_LYSR"/>
    <property type="match status" value="1"/>
</dbReference>
<dbReference type="GO" id="GO:0003700">
    <property type="term" value="F:DNA-binding transcription factor activity"/>
    <property type="evidence" value="ECO:0007669"/>
    <property type="project" value="InterPro"/>
</dbReference>
<dbReference type="Gene3D" id="1.10.10.10">
    <property type="entry name" value="Winged helix-like DNA-binding domain superfamily/Winged helix DNA-binding domain"/>
    <property type="match status" value="1"/>
</dbReference>
<gene>
    <name evidence="6" type="ORF">SAMN04487861_10698</name>
</gene>
<dbReference type="RefSeq" id="WP_075442661.1">
    <property type="nucleotide sequence ID" value="NZ_FOQK01000006.1"/>
</dbReference>
<dbReference type="InterPro" id="IPR005119">
    <property type="entry name" value="LysR_subst-bd"/>
</dbReference>
<reference evidence="6 7" key="1">
    <citation type="submission" date="2016-10" db="EMBL/GenBank/DDBJ databases">
        <authorList>
            <person name="de Groot N.N."/>
        </authorList>
    </citation>
    <scope>NUCLEOTIDE SEQUENCE [LARGE SCALE GENOMIC DNA]</scope>
    <source>
        <strain evidence="6 7">Z108</strain>
    </source>
</reference>
<sequence length="297" mass="33899">MELRVLKYFLTVAQEESFSRAAEKLHLSQPTLSRQLKELEDEFAKQLLIREPRRILLTEDGQLLRRRAEEILSLVDKTTGELLRHDEISGDIRIGAGESIHFGLVMKVAQQLRQKYPGLRFHIVSGDGATTMTRLERGLIDFAFVYGRLDPAKYQELPLPVRDRWVLVLRQDDALAQKETIQAEDLWQQPLLFSRQTLSNSTHGDELLAWLQKPLAELNIAGSYTLLYNATLMVKEGMGYAISFDELINTNGTILCTRPLEPAIFTEPSIVWKKNQVFSKASQAFLAALQEEFDVNI</sequence>
<dbReference type="PRINTS" id="PR00039">
    <property type="entry name" value="HTHLYSR"/>
</dbReference>
<dbReference type="Proteomes" id="UP000183639">
    <property type="component" value="Unassembled WGS sequence"/>
</dbReference>
<dbReference type="GO" id="GO:0005829">
    <property type="term" value="C:cytosol"/>
    <property type="evidence" value="ECO:0007669"/>
    <property type="project" value="TreeGrafter"/>
</dbReference>
<dbReference type="SUPFAM" id="SSF46785">
    <property type="entry name" value="Winged helix' DNA-binding domain"/>
    <property type="match status" value="1"/>
</dbReference>
<dbReference type="SUPFAM" id="SSF53850">
    <property type="entry name" value="Periplasmic binding protein-like II"/>
    <property type="match status" value="1"/>
</dbReference>
<dbReference type="Pfam" id="PF00126">
    <property type="entry name" value="HTH_1"/>
    <property type="match status" value="1"/>
</dbReference>
<dbReference type="EMBL" id="FOQK01000006">
    <property type="protein sequence ID" value="SFH86094.1"/>
    <property type="molecule type" value="Genomic_DNA"/>
</dbReference>
<evidence type="ECO:0000313" key="6">
    <source>
        <dbReference type="EMBL" id="SFH86094.1"/>
    </source>
</evidence>
<comment type="similarity">
    <text evidence="1">Belongs to the LysR transcriptional regulatory family.</text>
</comment>
<dbReference type="GO" id="GO:0003677">
    <property type="term" value="F:DNA binding"/>
    <property type="evidence" value="ECO:0007669"/>
    <property type="project" value="UniProtKB-KW"/>
</dbReference>
<evidence type="ECO:0000256" key="4">
    <source>
        <dbReference type="ARBA" id="ARBA00023163"/>
    </source>
</evidence>
<evidence type="ECO:0000256" key="1">
    <source>
        <dbReference type="ARBA" id="ARBA00009437"/>
    </source>
</evidence>
<dbReference type="FunFam" id="1.10.10.10:FF:000001">
    <property type="entry name" value="LysR family transcriptional regulator"/>
    <property type="match status" value="1"/>
</dbReference>
<dbReference type="InterPro" id="IPR036390">
    <property type="entry name" value="WH_DNA-bd_sf"/>
</dbReference>
<feature type="domain" description="HTH lysR-type" evidence="5">
    <location>
        <begin position="1"/>
        <end position="58"/>
    </location>
</feature>
<dbReference type="Pfam" id="PF03466">
    <property type="entry name" value="LysR_substrate"/>
    <property type="match status" value="1"/>
</dbReference>
<dbReference type="InterPro" id="IPR036388">
    <property type="entry name" value="WH-like_DNA-bd_sf"/>
</dbReference>
<evidence type="ECO:0000256" key="2">
    <source>
        <dbReference type="ARBA" id="ARBA00023015"/>
    </source>
</evidence>
<dbReference type="CDD" id="cd05466">
    <property type="entry name" value="PBP2_LTTR_substrate"/>
    <property type="match status" value="1"/>
</dbReference>
<keyword evidence="2" id="KW-0805">Transcription regulation</keyword>